<keyword evidence="2" id="KW-0975">Bacterial flagellum</keyword>
<dbReference type="EMBL" id="SMAN01000002">
    <property type="protein sequence ID" value="TCT26433.1"/>
    <property type="molecule type" value="Genomic_DNA"/>
</dbReference>
<proteinExistence type="inferred from homology"/>
<keyword evidence="6" id="KW-1185">Reference proteome</keyword>
<dbReference type="OrthoDB" id="9804559at2"/>
<dbReference type="AlphaFoldDB" id="A0A4R3NGK8"/>
<comment type="similarity">
    <text evidence="1 2">Belongs to the flagella basal body rod proteins family.</text>
</comment>
<dbReference type="InterPro" id="IPR020013">
    <property type="entry name" value="Flagellar_FlgE/F/G"/>
</dbReference>
<dbReference type="InterPro" id="IPR010930">
    <property type="entry name" value="Flg_bb/hook_C_dom"/>
</dbReference>
<reference evidence="5 6" key="1">
    <citation type="submission" date="2019-03" db="EMBL/GenBank/DDBJ databases">
        <title>Genomic Encyclopedia of Type Strains, Phase IV (KMG-IV): sequencing the most valuable type-strain genomes for metagenomic binning, comparative biology and taxonomic classification.</title>
        <authorList>
            <person name="Goeker M."/>
        </authorList>
    </citation>
    <scope>NUCLEOTIDE SEQUENCE [LARGE SCALE GENOMIC DNA]</scope>
    <source>
        <strain evidence="5 6">DSM 25894</strain>
    </source>
</reference>
<evidence type="ECO:0000313" key="5">
    <source>
        <dbReference type="EMBL" id="TCT26433.1"/>
    </source>
</evidence>
<dbReference type="GO" id="GO:0071978">
    <property type="term" value="P:bacterial-type flagellum-dependent swarming motility"/>
    <property type="evidence" value="ECO:0007669"/>
    <property type="project" value="TreeGrafter"/>
</dbReference>
<name>A0A4R3NGK8_9BACI</name>
<comment type="subcellular location">
    <subcellularLocation>
        <location evidence="2">Bacterial flagellum basal body</location>
    </subcellularLocation>
</comment>
<keyword evidence="5" id="KW-0282">Flagellum</keyword>
<dbReference type="RefSeq" id="WP_132370790.1">
    <property type="nucleotide sequence ID" value="NZ_SMAN01000002.1"/>
</dbReference>
<feature type="domain" description="Flagellar basal-body/hook protein C-terminal" evidence="3">
    <location>
        <begin position="231"/>
        <end position="270"/>
    </location>
</feature>
<gene>
    <name evidence="5" type="ORF">EDD68_102135</name>
</gene>
<evidence type="ECO:0000313" key="6">
    <source>
        <dbReference type="Proteomes" id="UP000294650"/>
    </source>
</evidence>
<evidence type="ECO:0000259" key="3">
    <source>
        <dbReference type="Pfam" id="PF06429"/>
    </source>
</evidence>
<dbReference type="NCBIfam" id="TIGR03506">
    <property type="entry name" value="FlgEFG_subfam"/>
    <property type="match status" value="1"/>
</dbReference>
<feature type="domain" description="Flagellar hook protein FlgE/F/G-like D1" evidence="4">
    <location>
        <begin position="103"/>
        <end position="171"/>
    </location>
</feature>
<comment type="caution">
    <text evidence="5">The sequence shown here is derived from an EMBL/GenBank/DDBJ whole genome shotgun (WGS) entry which is preliminary data.</text>
</comment>
<dbReference type="Pfam" id="PF06429">
    <property type="entry name" value="Flg_bbr_C"/>
    <property type="match status" value="1"/>
</dbReference>
<dbReference type="InterPro" id="IPR037925">
    <property type="entry name" value="FlgE/F/G-like"/>
</dbReference>
<dbReference type="PANTHER" id="PTHR30435">
    <property type="entry name" value="FLAGELLAR PROTEIN"/>
    <property type="match status" value="1"/>
</dbReference>
<sequence>MINLYYSAVTMEQLQKKLDMISHDVSNSETPGYKDKSTNFSSLLVRELESLPGDEPGNRGRIAPLDLRVGSGARLGHTNVNMKQGALKMTERPLDVAILSENQFFQVQVTENGVTETRYTKAGNFYLQPVNGGQEAMLVTSEGYPVTGQNGAILIPNDAESLSINEDGTILVRDQGQTYEADRLELVEIDQPRTLMAAGNNTFRFPPEEDLGVNPQELVNEVAREDASLKPGALEVSNVNMGEELTELLQTQRAYQFNARAISIGDQMMGLIGNLR</sequence>
<dbReference type="InterPro" id="IPR053967">
    <property type="entry name" value="LlgE_F_G-like_D1"/>
</dbReference>
<dbReference type="Proteomes" id="UP000294650">
    <property type="component" value="Unassembled WGS sequence"/>
</dbReference>
<dbReference type="GO" id="GO:0009425">
    <property type="term" value="C:bacterial-type flagellum basal body"/>
    <property type="evidence" value="ECO:0007669"/>
    <property type="project" value="UniProtKB-SubCell"/>
</dbReference>
<dbReference type="Pfam" id="PF22692">
    <property type="entry name" value="LlgE_F_G_D1"/>
    <property type="match status" value="1"/>
</dbReference>
<organism evidence="5 6">
    <name type="scientific">Melghiribacillus thermohalophilus</name>
    <dbReference type="NCBI Taxonomy" id="1324956"/>
    <lineage>
        <taxon>Bacteria</taxon>
        <taxon>Bacillati</taxon>
        <taxon>Bacillota</taxon>
        <taxon>Bacilli</taxon>
        <taxon>Bacillales</taxon>
        <taxon>Bacillaceae</taxon>
        <taxon>Melghiribacillus</taxon>
    </lineage>
</organism>
<evidence type="ECO:0000259" key="4">
    <source>
        <dbReference type="Pfam" id="PF22692"/>
    </source>
</evidence>
<accession>A0A4R3NGK8</accession>
<dbReference type="PANTHER" id="PTHR30435:SF19">
    <property type="entry name" value="FLAGELLAR BASAL-BODY ROD PROTEIN FLGG"/>
    <property type="match status" value="1"/>
</dbReference>
<evidence type="ECO:0000256" key="1">
    <source>
        <dbReference type="ARBA" id="ARBA00009677"/>
    </source>
</evidence>
<keyword evidence="5" id="KW-0969">Cilium</keyword>
<evidence type="ECO:0000256" key="2">
    <source>
        <dbReference type="RuleBase" id="RU362116"/>
    </source>
</evidence>
<protein>
    <submittedName>
        <fullName evidence="5">Flagellar basal-body rod protein FlgG</fullName>
    </submittedName>
</protein>
<dbReference type="SUPFAM" id="SSF117143">
    <property type="entry name" value="Flagellar hook protein flgE"/>
    <property type="match status" value="1"/>
</dbReference>
<keyword evidence="5" id="KW-0966">Cell projection</keyword>